<dbReference type="RefSeq" id="WP_121377364.1">
    <property type="nucleotide sequence ID" value="NZ_RBLC01000005.1"/>
</dbReference>
<dbReference type="Pfam" id="PF15528">
    <property type="entry name" value="Ntox23"/>
    <property type="match status" value="1"/>
</dbReference>
<feature type="signal peptide" evidence="5">
    <location>
        <begin position="1"/>
        <end position="19"/>
    </location>
</feature>
<dbReference type="InterPro" id="IPR013517">
    <property type="entry name" value="FG-GAP"/>
</dbReference>
<dbReference type="NCBIfam" id="TIGR01643">
    <property type="entry name" value="YD_repeat_2x"/>
    <property type="match status" value="1"/>
</dbReference>
<dbReference type="OrthoDB" id="6225685at2"/>
<feature type="domain" description="Bacterial toxin 23" evidence="6">
    <location>
        <begin position="2099"/>
        <end position="2298"/>
    </location>
</feature>
<dbReference type="PANTHER" id="PTHR32305:SF15">
    <property type="entry name" value="PROTEIN RHSA-RELATED"/>
    <property type="match status" value="1"/>
</dbReference>
<evidence type="ECO:0000256" key="2">
    <source>
        <dbReference type="ARBA" id="ARBA00022525"/>
    </source>
</evidence>
<dbReference type="PANTHER" id="PTHR32305">
    <property type="match status" value="1"/>
</dbReference>
<dbReference type="NCBIfam" id="TIGR03696">
    <property type="entry name" value="Rhs_assc_core"/>
    <property type="match status" value="1"/>
</dbReference>
<evidence type="ECO:0000256" key="3">
    <source>
        <dbReference type="ARBA" id="ARBA00022729"/>
    </source>
</evidence>
<dbReference type="EMBL" id="RBLC01000005">
    <property type="protein sequence ID" value="RKS19132.1"/>
    <property type="molecule type" value="Genomic_DNA"/>
</dbReference>
<dbReference type="Proteomes" id="UP000277579">
    <property type="component" value="Unassembled WGS sequence"/>
</dbReference>
<keyword evidence="8" id="KW-1185">Reference proteome</keyword>
<dbReference type="Gene3D" id="2.180.10.10">
    <property type="entry name" value="RHS repeat-associated core"/>
    <property type="match status" value="3"/>
</dbReference>
<comment type="caution">
    <text evidence="7">The sequence shown here is derived from an EMBL/GenBank/DDBJ whole genome shotgun (WGS) entry which is preliminary data.</text>
</comment>
<dbReference type="InterPro" id="IPR022385">
    <property type="entry name" value="Rhs_assc_core"/>
</dbReference>
<feature type="chain" id="PRO_5019713959" evidence="5">
    <location>
        <begin position="20"/>
        <end position="2338"/>
    </location>
</feature>
<organism evidence="7 8">
    <name type="scientific">Flavobacterium endophyticum</name>
    <dbReference type="NCBI Taxonomy" id="1540163"/>
    <lineage>
        <taxon>Bacteria</taxon>
        <taxon>Pseudomonadati</taxon>
        <taxon>Bacteroidota</taxon>
        <taxon>Flavobacteriia</taxon>
        <taxon>Flavobacteriales</taxon>
        <taxon>Flavobacteriaceae</taxon>
        <taxon>Flavobacterium</taxon>
    </lineage>
</organism>
<evidence type="ECO:0000256" key="1">
    <source>
        <dbReference type="ARBA" id="ARBA00004613"/>
    </source>
</evidence>
<dbReference type="SUPFAM" id="SSF69318">
    <property type="entry name" value="Integrin alpha N-terminal domain"/>
    <property type="match status" value="1"/>
</dbReference>
<dbReference type="InterPro" id="IPR006530">
    <property type="entry name" value="YD"/>
</dbReference>
<name>A0A495M1E1_9FLAO</name>
<protein>
    <submittedName>
        <fullName evidence="7">RHS repeat-associated protein</fullName>
    </submittedName>
</protein>
<evidence type="ECO:0000313" key="8">
    <source>
        <dbReference type="Proteomes" id="UP000277579"/>
    </source>
</evidence>
<gene>
    <name evidence="7" type="ORF">CLV94_3083</name>
</gene>
<dbReference type="SUPFAM" id="SSF49785">
    <property type="entry name" value="Galactose-binding domain-like"/>
    <property type="match status" value="1"/>
</dbReference>
<dbReference type="GO" id="GO:0005576">
    <property type="term" value="C:extracellular region"/>
    <property type="evidence" value="ECO:0007669"/>
    <property type="project" value="UniProtKB-SubCell"/>
</dbReference>
<dbReference type="InterPro" id="IPR008979">
    <property type="entry name" value="Galactose-bd-like_sf"/>
</dbReference>
<reference evidence="7 8" key="1">
    <citation type="submission" date="2018-10" db="EMBL/GenBank/DDBJ databases">
        <title>Genomic Encyclopedia of Archaeal and Bacterial Type Strains, Phase II (KMG-II): from individual species to whole genera.</title>
        <authorList>
            <person name="Goeker M."/>
        </authorList>
    </citation>
    <scope>NUCLEOTIDE SEQUENCE [LARGE SCALE GENOMIC DNA]</scope>
    <source>
        <strain evidence="7 8">DSM 29537</strain>
    </source>
</reference>
<evidence type="ECO:0000256" key="5">
    <source>
        <dbReference type="SAM" id="SignalP"/>
    </source>
</evidence>
<keyword evidence="3 5" id="KW-0732">Signal</keyword>
<dbReference type="InterPro" id="IPR028994">
    <property type="entry name" value="Integrin_alpha_N"/>
</dbReference>
<evidence type="ECO:0000256" key="4">
    <source>
        <dbReference type="ARBA" id="ARBA00023026"/>
    </source>
</evidence>
<keyword evidence="4" id="KW-0843">Virulence</keyword>
<dbReference type="GO" id="GO:0005737">
    <property type="term" value="C:cytoplasm"/>
    <property type="evidence" value="ECO:0007669"/>
    <property type="project" value="InterPro"/>
</dbReference>
<dbReference type="Pfam" id="PF13517">
    <property type="entry name" value="FG-GAP_3"/>
    <property type="match status" value="1"/>
</dbReference>
<keyword evidence="2" id="KW-0964">Secreted</keyword>
<comment type="subcellular location">
    <subcellularLocation>
        <location evidence="1">Secreted</location>
    </subcellularLocation>
</comment>
<evidence type="ECO:0000313" key="7">
    <source>
        <dbReference type="EMBL" id="RKS19132.1"/>
    </source>
</evidence>
<dbReference type="InterPro" id="IPR029115">
    <property type="entry name" value="Ntox23"/>
</dbReference>
<dbReference type="InterPro" id="IPR003284">
    <property type="entry name" value="Sal_SpvB"/>
</dbReference>
<dbReference type="Pfam" id="PF03534">
    <property type="entry name" value="SpvB"/>
    <property type="match status" value="1"/>
</dbReference>
<sequence length="2338" mass="260926">MRKVIYTLALIFCCLFSFAQEQMGTPIPGVVPIKRTSSSTASETNRRVEDDALVRTMTSATGASTEVGITEGQLSVSLTGAAIYNVPIAVPPGINGVIPQLSLAYNSQSGNGLAGYGWNVSGISAITRIPSTKYHDNIIDGVDLDVYDRFALDGQRLVVKTTSANQTYGGHTTVYETENFSNLKITAYNQTASPVSTATFKIEYPDGSIAVYGNDNNSRSISTWAISYWQNPQGVRINYVYTNTNNYLRISEINYVGVGSPNQFPTNWISFAYKNRQRPEQGYIGGVNIIDDKILSTIYVHGFGTGFRRYELAHSISTLGYERLTSITEKTGDGTKSYNPTVFSYDTTAETISYSPTTASLSVGNISVQNAATVSGDFDGDSKLDFLLYPTYGPDYKRKFWLFNDIQGQSLNFGWEVPIGFFEELLPTTWLNHNDKLMPMQGVTVVQHVLNNPNPYLNTNNSDVNFKVLSQTSYGVFLQYQKNVLFPTNGLKKYLSGDFNGDGLTDIMALEWNSVGATNLSKKTYFVDLDRRKTEGFMNYAGDLVDPIALGNDFDNTIRSKTETADVNGDGKTDILQFTNGKVHVYTLNNSNQLVLLWTYTDPNIIVDETKTLLLGDYNGDGKTDFIIPKGSGYFDWYKYTSTGTGFVKQMQTYNGFNYSDGSLGLTISHWIPTDFNNDGKTDIIRVGCNRNQDNTWGFVSVTCVVNKNGTFAQTSGNYYYATSGNQADITKYALPIFYTSSQPNRKMEMAFINGNKIHYFQSQKDFNKDRLVRSITTGNGVKETITYKTLERESCPYNCNSAYTPSSYTENYPNLDIEIAPTFQVVSKIEKQSASVYKRQLFSYYGAVSNMEGLGFLGFRATLKTNWHDDTTQVISTITKNDVSKRGVSVESFNVLGLSYPSYTVPASGPFISRSLNTYNTYDNVTFEPIVQSNKVFKLKNTINQNFNGLEGTSTETTIQYDTYNNPTQSTTVLKNGTAIEQRSVNVMTYQNQPTATPYIIGRPQSKTQTITIYPGQPNQDVTTTEELFVYNNNLVSQIKKKGNGTVYITEDNIYDTYGNITKKTISAPGLSPRIQEFEYDDSKRFLKKITSQGLSTQFAYDDFTGLLIKETNPFGLVTTNAYDAWGKKIKVTDYLGKNVTYAYTPVSGNTQVLVTGDDGSSNDELFDDLGRKIRTGIKDLTGNWSYTSYEYDIYDRNIKTSEPYFGTSPLQWSQTKYDNYGRISQKLSFTGKTINTGYNGLTTTVNDGVKTKTSVKNAIGNVITLTDSPGGTINYQYYANGNVKQTNYGGVVISMEQDGWGRKTKLVDPSAGTYLYEYNHFGEMTKETTPKSETLFNIGDYGVVNYKTITGLNGDATNSKTTFTYDPTTKLLTNTRFDDFTAGYYTLYNYQYDDFKRLSFYDESGFKAYFQRATFYDAFGRPEKELYTAVNTATNKRSDKWIRNTYKNGFPYQVIDDGTNKVLWQINTTNARGQVTGARFGNLRNAVSVNKTYDEYGFISSIKHTKSELVIIGEPVPPPTDYMTVGYTFNPQTGNLENRTNSTFNWNETFQYDSLDRLKEYTNARGQQETQVYDDRGRITQNNLGQYNYTNTAKAYQNTSVELTPEGEAYYKLREGIFFDTMESKKGWTIYEPSIITYDDTFATNSAGTVSLKINNPDTTEKVVHSDVWVPINNATATQYTYSAWVYSNGPQAELFLFMKEDGETEYFTAVDQVVTNVTGQWVFVQKTFSVPANIKRLNIRLDNNGQGIVWFDDVKIRKTSNPVITSDTQRKLDITYNAFKSPVEIIEMGSDRISFEYNMNNSRSTMYYGGVQVDKNQRPLRKSYSADGSMEIKHNIQTGEVEFITYVGGDGYTAPVVFRSQVDASGTQTEAFLNLHRDYQGTILGVSTSGGTILEKRLFDAWGNLIKVVDGQGNVLNQMVVLDRGYTGHEHLQSVGLINMNGRLYDAKLHRFLQPDNFIQSPFSTQSYNRYGYVANNPFKYTDPSGEWFGLDDLIVAGASFIIGYVSSGLTTGEWGWKSVQAGLISAAMGWIGYNTMGASTFTDSCVAGNTGMWNYIATSAVSAAINFAIPPMGVQLTNNFGFSISPSIAFGNTMAIGMNLSVTYTNGEFSFSAGVGIMSNSNYQGLGRSGMETRVSFLAAYDNGSTGFSLGTNFWGGYDDMAEFKQQTGVLGIRSGDFKFSYENDGLPFSGFAGDGNDSYRTAAASVAIGEFSAGFNLFTGRRTDYTGDEAKVGTGKGNPGKFDERMPNSYVIEDTNYPRYRFGGLSLRYGNYRIGINSDRHVRHPIQDHFAHNTLIKIFGIKIFSTQQPGFETLSNSIQPYLQYQTTNPFTSW</sequence>
<evidence type="ECO:0000259" key="6">
    <source>
        <dbReference type="Pfam" id="PF15528"/>
    </source>
</evidence>
<dbReference type="InterPro" id="IPR050708">
    <property type="entry name" value="T6SS_VgrG/RHS"/>
</dbReference>
<proteinExistence type="predicted"/>
<accession>A0A495M1E1</accession>